<accession>A0A915Z5Q4</accession>
<name>A0A915Z5Q4_9GLOM</name>
<sequence>MELITSKTIGPEFAEKHHSEAIYTSRLLNSFISEYSSINLSLSSTISISNSKQGYDHNYISTEQDFDIDIESSLPSQNLSLSIQNSLSIY</sequence>
<proteinExistence type="predicted"/>
<evidence type="ECO:0000313" key="2">
    <source>
        <dbReference type="Proteomes" id="UP000684084"/>
    </source>
</evidence>
<dbReference type="AlphaFoldDB" id="A0A915Z5Q4"/>
<evidence type="ECO:0000313" key="1">
    <source>
        <dbReference type="EMBL" id="CAB5363297.1"/>
    </source>
</evidence>
<dbReference type="OrthoDB" id="2430526at2759"/>
<comment type="caution">
    <text evidence="1">The sequence shown here is derived from an EMBL/GenBank/DDBJ whole genome shotgun (WGS) entry which is preliminary data.</text>
</comment>
<reference evidence="1" key="1">
    <citation type="submission" date="2020-05" db="EMBL/GenBank/DDBJ databases">
        <authorList>
            <person name="Rincon C."/>
            <person name="Sanders R I."/>
            <person name="Robbins C."/>
            <person name="Chaturvedi A."/>
        </authorList>
    </citation>
    <scope>NUCLEOTIDE SEQUENCE</scope>
    <source>
        <strain evidence="1">CHB12</strain>
    </source>
</reference>
<protein>
    <submittedName>
        <fullName evidence="1">Uncharacterized protein</fullName>
    </submittedName>
</protein>
<dbReference type="EMBL" id="CAGKOT010000018">
    <property type="protein sequence ID" value="CAB5363297.1"/>
    <property type="molecule type" value="Genomic_DNA"/>
</dbReference>
<dbReference type="Proteomes" id="UP000684084">
    <property type="component" value="Unassembled WGS sequence"/>
</dbReference>
<gene>
    <name evidence="1" type="ORF">CHRIB12_LOCUS9465</name>
</gene>
<organism evidence="1 2">
    <name type="scientific">Rhizophagus irregularis</name>
    <dbReference type="NCBI Taxonomy" id="588596"/>
    <lineage>
        <taxon>Eukaryota</taxon>
        <taxon>Fungi</taxon>
        <taxon>Fungi incertae sedis</taxon>
        <taxon>Mucoromycota</taxon>
        <taxon>Glomeromycotina</taxon>
        <taxon>Glomeromycetes</taxon>
        <taxon>Glomerales</taxon>
        <taxon>Glomeraceae</taxon>
        <taxon>Rhizophagus</taxon>
    </lineage>
</organism>